<feature type="non-terminal residue" evidence="1">
    <location>
        <position position="101"/>
    </location>
</feature>
<dbReference type="InterPro" id="IPR036691">
    <property type="entry name" value="Endo/exonu/phosph_ase_sf"/>
</dbReference>
<protein>
    <submittedName>
        <fullName evidence="1">19838_t:CDS:1</fullName>
    </submittedName>
</protein>
<gene>
    <name evidence="1" type="ORF">FWILDA_LOCUS17074</name>
</gene>
<dbReference type="Gene3D" id="3.60.10.10">
    <property type="entry name" value="Endonuclease/exonuclease/phosphatase"/>
    <property type="match status" value="1"/>
</dbReference>
<comment type="caution">
    <text evidence="1">The sequence shown here is derived from an EMBL/GenBank/DDBJ whole genome shotgun (WGS) entry which is preliminary data.</text>
</comment>
<sequence>MLANAHLFDTFTVKYDQHRAAYPTHHSTNLNSRIDFIWSSGDVISNFNFCDTEEVLPSISDYSLVILSVDNFFTAKQNKRRIPSKIVFDYDKMSDDKWTEF</sequence>
<proteinExistence type="predicted"/>
<evidence type="ECO:0000313" key="2">
    <source>
        <dbReference type="Proteomes" id="UP001153678"/>
    </source>
</evidence>
<dbReference type="EMBL" id="CAMKVN010012442">
    <property type="protein sequence ID" value="CAI2195434.1"/>
    <property type="molecule type" value="Genomic_DNA"/>
</dbReference>
<dbReference type="AlphaFoldDB" id="A0A9W4WYP9"/>
<reference evidence="1" key="1">
    <citation type="submission" date="2022-08" db="EMBL/GenBank/DDBJ databases">
        <authorList>
            <person name="Kallberg Y."/>
            <person name="Tangrot J."/>
            <person name="Rosling A."/>
        </authorList>
    </citation>
    <scope>NUCLEOTIDE SEQUENCE</scope>
    <source>
        <strain evidence="1">Wild A</strain>
    </source>
</reference>
<accession>A0A9W4WYP9</accession>
<keyword evidence="2" id="KW-1185">Reference proteome</keyword>
<dbReference type="Proteomes" id="UP001153678">
    <property type="component" value="Unassembled WGS sequence"/>
</dbReference>
<organism evidence="1 2">
    <name type="scientific">Funneliformis geosporum</name>
    <dbReference type="NCBI Taxonomy" id="1117311"/>
    <lineage>
        <taxon>Eukaryota</taxon>
        <taxon>Fungi</taxon>
        <taxon>Fungi incertae sedis</taxon>
        <taxon>Mucoromycota</taxon>
        <taxon>Glomeromycotina</taxon>
        <taxon>Glomeromycetes</taxon>
        <taxon>Glomerales</taxon>
        <taxon>Glomeraceae</taxon>
        <taxon>Funneliformis</taxon>
    </lineage>
</organism>
<evidence type="ECO:0000313" key="1">
    <source>
        <dbReference type="EMBL" id="CAI2195434.1"/>
    </source>
</evidence>
<name>A0A9W4WYP9_9GLOM</name>